<dbReference type="GO" id="GO:0045892">
    <property type="term" value="P:negative regulation of DNA-templated transcription"/>
    <property type="evidence" value="ECO:0007669"/>
    <property type="project" value="TreeGrafter"/>
</dbReference>
<dbReference type="Pfam" id="PF01614">
    <property type="entry name" value="IclR_C"/>
    <property type="match status" value="1"/>
</dbReference>
<sequence>MSDDIRQKFVPAVQNATRILRFLAARGRPIGATLLARELEMNVSSAFNILRTLTHEGLVSFDPASKNYRLGMGIMEYAAPLMGANPTDLIRPMLNEIAQQHEVMIALWQITQTDRIVLIDRFTTERVVQAVIARSSRLPVFGGGVGRVYAAAMNLTKEETRIGYETVRWQSAPGFDAYWQDVEVARETGTAFDYGGLFRGLEIVAALARDAEGIPRIGMSSITIAGQQDKESLAAVAVSLKSAADQIERGIFGRQAEP</sequence>
<dbReference type="Gene3D" id="1.10.10.10">
    <property type="entry name" value="Winged helix-like DNA-binding domain superfamily/Winged helix DNA-binding domain"/>
    <property type="match status" value="1"/>
</dbReference>
<evidence type="ECO:0000256" key="2">
    <source>
        <dbReference type="ARBA" id="ARBA00023125"/>
    </source>
</evidence>
<name>A0A2C9CT63_9RHOB</name>
<evidence type="ECO:0000259" key="4">
    <source>
        <dbReference type="PROSITE" id="PS51077"/>
    </source>
</evidence>
<gene>
    <name evidence="6" type="ORF">SAMN06273572_10453</name>
</gene>
<keyword evidence="2" id="KW-0238">DNA-binding</keyword>
<dbReference type="PANTHER" id="PTHR30136">
    <property type="entry name" value="HELIX-TURN-HELIX TRANSCRIPTIONAL REGULATOR, ICLR FAMILY"/>
    <property type="match status" value="1"/>
</dbReference>
<feature type="domain" description="IclR-ED" evidence="5">
    <location>
        <begin position="66"/>
        <end position="253"/>
    </location>
</feature>
<dbReference type="InterPro" id="IPR036388">
    <property type="entry name" value="WH-like_DNA-bd_sf"/>
</dbReference>
<dbReference type="Proteomes" id="UP000220034">
    <property type="component" value="Unassembled WGS sequence"/>
</dbReference>
<dbReference type="InterPro" id="IPR036390">
    <property type="entry name" value="WH_DNA-bd_sf"/>
</dbReference>
<reference evidence="7" key="1">
    <citation type="submission" date="2017-09" db="EMBL/GenBank/DDBJ databases">
        <authorList>
            <person name="Varghese N."/>
            <person name="Submissions S."/>
        </authorList>
    </citation>
    <scope>NUCLEOTIDE SEQUENCE [LARGE SCALE GENOMIC DNA]</scope>
    <source>
        <strain evidence="7">C7</strain>
    </source>
</reference>
<dbReference type="EMBL" id="OCTN01000004">
    <property type="protein sequence ID" value="SOH94355.1"/>
    <property type="molecule type" value="Genomic_DNA"/>
</dbReference>
<dbReference type="GO" id="GO:0003700">
    <property type="term" value="F:DNA-binding transcription factor activity"/>
    <property type="evidence" value="ECO:0007669"/>
    <property type="project" value="TreeGrafter"/>
</dbReference>
<keyword evidence="1" id="KW-0805">Transcription regulation</keyword>
<dbReference type="InterPro" id="IPR005471">
    <property type="entry name" value="Tscrpt_reg_IclR_N"/>
</dbReference>
<dbReference type="PROSITE" id="PS51077">
    <property type="entry name" value="HTH_ICLR"/>
    <property type="match status" value="1"/>
</dbReference>
<accession>A0A2C9CT63</accession>
<dbReference type="SUPFAM" id="SSF55781">
    <property type="entry name" value="GAF domain-like"/>
    <property type="match status" value="1"/>
</dbReference>
<dbReference type="AlphaFoldDB" id="A0A2C9CT63"/>
<proteinExistence type="predicted"/>
<evidence type="ECO:0000313" key="7">
    <source>
        <dbReference type="Proteomes" id="UP000220034"/>
    </source>
</evidence>
<dbReference type="InterPro" id="IPR050707">
    <property type="entry name" value="HTH_MetabolicPath_Reg"/>
</dbReference>
<evidence type="ECO:0000259" key="5">
    <source>
        <dbReference type="PROSITE" id="PS51078"/>
    </source>
</evidence>
<protein>
    <submittedName>
        <fullName evidence="6">Transcriptional regulator, IclR family</fullName>
    </submittedName>
</protein>
<dbReference type="PANTHER" id="PTHR30136:SF24">
    <property type="entry name" value="HTH-TYPE TRANSCRIPTIONAL REPRESSOR ALLR"/>
    <property type="match status" value="1"/>
</dbReference>
<dbReference type="PROSITE" id="PS51078">
    <property type="entry name" value="ICLR_ED"/>
    <property type="match status" value="1"/>
</dbReference>
<evidence type="ECO:0000256" key="1">
    <source>
        <dbReference type="ARBA" id="ARBA00023015"/>
    </source>
</evidence>
<feature type="domain" description="HTH iclR-type" evidence="4">
    <location>
        <begin position="10"/>
        <end position="72"/>
    </location>
</feature>
<evidence type="ECO:0000256" key="3">
    <source>
        <dbReference type="ARBA" id="ARBA00023163"/>
    </source>
</evidence>
<keyword evidence="7" id="KW-1185">Reference proteome</keyword>
<dbReference type="SUPFAM" id="SSF46785">
    <property type="entry name" value="Winged helix' DNA-binding domain"/>
    <property type="match status" value="1"/>
</dbReference>
<dbReference type="Pfam" id="PF09339">
    <property type="entry name" value="HTH_IclR"/>
    <property type="match status" value="1"/>
</dbReference>
<dbReference type="Gene3D" id="3.30.450.40">
    <property type="match status" value="1"/>
</dbReference>
<dbReference type="SMART" id="SM00346">
    <property type="entry name" value="HTH_ICLR"/>
    <property type="match status" value="1"/>
</dbReference>
<dbReference type="InterPro" id="IPR014757">
    <property type="entry name" value="Tscrpt_reg_IclR_C"/>
</dbReference>
<dbReference type="RefSeq" id="WP_180955973.1">
    <property type="nucleotide sequence ID" value="NZ_OCTN01000004.1"/>
</dbReference>
<keyword evidence="3" id="KW-0804">Transcription</keyword>
<evidence type="ECO:0000313" key="6">
    <source>
        <dbReference type="EMBL" id="SOH94355.1"/>
    </source>
</evidence>
<dbReference type="InterPro" id="IPR029016">
    <property type="entry name" value="GAF-like_dom_sf"/>
</dbReference>
<dbReference type="GO" id="GO:0003677">
    <property type="term" value="F:DNA binding"/>
    <property type="evidence" value="ECO:0007669"/>
    <property type="project" value="UniProtKB-KW"/>
</dbReference>
<organism evidence="6 7">
    <name type="scientific">Pontivivens marinum</name>
    <dbReference type="NCBI Taxonomy" id="1690039"/>
    <lineage>
        <taxon>Bacteria</taxon>
        <taxon>Pseudomonadati</taxon>
        <taxon>Pseudomonadota</taxon>
        <taxon>Alphaproteobacteria</taxon>
        <taxon>Rhodobacterales</taxon>
        <taxon>Paracoccaceae</taxon>
        <taxon>Pontivivens</taxon>
    </lineage>
</organism>